<accession>T1DWY0</accession>
<keyword evidence="1" id="KW-0472">Membrane</keyword>
<dbReference type="AlphaFoldDB" id="T1DWY0"/>
<dbReference type="EMBL" id="BASD01000031">
    <property type="protein sequence ID" value="GAD20028.1"/>
    <property type="molecule type" value="Genomic_DNA"/>
</dbReference>
<protein>
    <submittedName>
        <fullName evidence="2">Uncharacterized protein</fullName>
    </submittedName>
</protein>
<dbReference type="RefSeq" id="WP_023949742.1">
    <property type="nucleotide sequence ID" value="NZ_BASD01000031.1"/>
</dbReference>
<name>T1DWY0_9HELI</name>
<comment type="caution">
    <text evidence="2">The sequence shown here is derived from an EMBL/GenBank/DDBJ whole genome shotgun (WGS) entry which is preliminary data.</text>
</comment>
<evidence type="ECO:0000256" key="1">
    <source>
        <dbReference type="SAM" id="Phobius"/>
    </source>
</evidence>
<feature type="transmembrane region" description="Helical" evidence="1">
    <location>
        <begin position="114"/>
        <end position="133"/>
    </location>
</feature>
<evidence type="ECO:0000313" key="2">
    <source>
        <dbReference type="EMBL" id="GAD20028.1"/>
    </source>
</evidence>
<keyword evidence="3" id="KW-1185">Reference proteome</keyword>
<feature type="transmembrane region" description="Helical" evidence="1">
    <location>
        <begin position="89"/>
        <end position="108"/>
    </location>
</feature>
<dbReference type="OrthoDB" id="9950190at2"/>
<feature type="transmembrane region" description="Helical" evidence="1">
    <location>
        <begin position="32"/>
        <end position="52"/>
    </location>
</feature>
<sequence>MKNCYKCFIVLGAFNILVACILWYVLGLFDVLNFEVAYFSTFLVIIASYIALKNNLKYKQESHTKDELLHYQEAKKSHKFALGVQLSFGLYRILSYTILALGIIILINSDLFRVIGYIVGVFICLASIIAFKLKHS</sequence>
<reference evidence="2 3" key="1">
    <citation type="journal article" date="2013" name="Genome Announc.">
        <title>Draft Genome Sequence of Helicobacter fennelliae Strain MRY12-0050, Isolated from a Bacteremia Patient.</title>
        <authorList>
            <person name="Rimbara E."/>
            <person name="Matsui M."/>
            <person name="Mori S."/>
            <person name="Suzuki S."/>
            <person name="Suzuki M."/>
            <person name="Kim H."/>
            <person name="Sekizuka T."/>
            <person name="Kuroda M."/>
            <person name="Shibayama K."/>
        </authorList>
    </citation>
    <scope>NUCLEOTIDE SEQUENCE [LARGE SCALE GENOMIC DNA]</scope>
    <source>
        <strain evidence="2 3">MRY12-0050</strain>
    </source>
</reference>
<feature type="transmembrane region" description="Helical" evidence="1">
    <location>
        <begin position="7"/>
        <end position="26"/>
    </location>
</feature>
<dbReference type="Proteomes" id="UP000018143">
    <property type="component" value="Unassembled WGS sequence"/>
</dbReference>
<organism evidence="2 3">
    <name type="scientific">Helicobacter fennelliae MRY12-0050</name>
    <dbReference type="NCBI Taxonomy" id="1325130"/>
    <lineage>
        <taxon>Bacteria</taxon>
        <taxon>Pseudomonadati</taxon>
        <taxon>Campylobacterota</taxon>
        <taxon>Epsilonproteobacteria</taxon>
        <taxon>Campylobacterales</taxon>
        <taxon>Helicobacteraceae</taxon>
        <taxon>Helicobacter</taxon>
    </lineage>
</organism>
<proteinExistence type="predicted"/>
<keyword evidence="1" id="KW-0812">Transmembrane</keyword>
<evidence type="ECO:0000313" key="3">
    <source>
        <dbReference type="Proteomes" id="UP000018143"/>
    </source>
</evidence>
<dbReference type="PROSITE" id="PS51257">
    <property type="entry name" value="PROKAR_LIPOPROTEIN"/>
    <property type="match status" value="1"/>
</dbReference>
<keyword evidence="1" id="KW-1133">Transmembrane helix</keyword>
<gene>
    <name evidence="2" type="ORF">HFN_1272</name>
</gene>